<dbReference type="AlphaFoldDB" id="A0ABD1UQN2"/>
<name>A0ABD1UQN2_9LAMI</name>
<dbReference type="EMBL" id="JBFOLK010000003">
    <property type="protein sequence ID" value="KAL2527018.1"/>
    <property type="molecule type" value="Genomic_DNA"/>
</dbReference>
<evidence type="ECO:0000313" key="3">
    <source>
        <dbReference type="Proteomes" id="UP001604336"/>
    </source>
</evidence>
<dbReference type="PANTHER" id="PTHR13457:SF1">
    <property type="entry name" value="HEAT REPEAT-CONTAINING PROTEIN 1"/>
    <property type="match status" value="1"/>
</dbReference>
<feature type="domain" description="U3 small nucleolar RNA-associated protein 10 N-terminal" evidence="1">
    <location>
        <begin position="234"/>
        <end position="358"/>
    </location>
</feature>
<evidence type="ECO:0000259" key="1">
    <source>
        <dbReference type="Pfam" id="PF12397"/>
    </source>
</evidence>
<dbReference type="InterPro" id="IPR040191">
    <property type="entry name" value="UTP10"/>
</dbReference>
<keyword evidence="3" id="KW-1185">Reference proteome</keyword>
<reference evidence="3" key="1">
    <citation type="submission" date="2024-07" db="EMBL/GenBank/DDBJ databases">
        <title>Two chromosome-level genome assemblies of Korean endemic species Abeliophyllum distichum and Forsythia ovata (Oleaceae).</title>
        <authorList>
            <person name="Jang H."/>
        </authorList>
    </citation>
    <scope>NUCLEOTIDE SEQUENCE [LARGE SCALE GENOMIC DNA]</scope>
</reference>
<dbReference type="InterPro" id="IPR016024">
    <property type="entry name" value="ARM-type_fold"/>
</dbReference>
<proteinExistence type="predicted"/>
<organism evidence="2 3">
    <name type="scientific">Abeliophyllum distichum</name>
    <dbReference type="NCBI Taxonomy" id="126358"/>
    <lineage>
        <taxon>Eukaryota</taxon>
        <taxon>Viridiplantae</taxon>
        <taxon>Streptophyta</taxon>
        <taxon>Embryophyta</taxon>
        <taxon>Tracheophyta</taxon>
        <taxon>Spermatophyta</taxon>
        <taxon>Magnoliopsida</taxon>
        <taxon>eudicotyledons</taxon>
        <taxon>Gunneridae</taxon>
        <taxon>Pentapetalae</taxon>
        <taxon>asterids</taxon>
        <taxon>lamiids</taxon>
        <taxon>Lamiales</taxon>
        <taxon>Oleaceae</taxon>
        <taxon>Forsythieae</taxon>
        <taxon>Abeliophyllum</taxon>
    </lineage>
</organism>
<dbReference type="Proteomes" id="UP001604336">
    <property type="component" value="Unassembled WGS sequence"/>
</dbReference>
<comment type="caution">
    <text evidence="2">The sequence shown here is derived from an EMBL/GenBank/DDBJ whole genome shotgun (WGS) entry which is preliminary data.</text>
</comment>
<protein>
    <recommendedName>
        <fullName evidence="1">U3 small nucleolar RNA-associated protein 10 N-terminal domain-containing protein</fullName>
    </recommendedName>
</protein>
<accession>A0ABD1UQN2</accession>
<dbReference type="InterPro" id="IPR022125">
    <property type="entry name" value="U3snoRNP10_N"/>
</dbReference>
<dbReference type="SUPFAM" id="SSF48371">
    <property type="entry name" value="ARM repeat"/>
    <property type="match status" value="1"/>
</dbReference>
<evidence type="ECO:0000313" key="2">
    <source>
        <dbReference type="EMBL" id="KAL2527018.1"/>
    </source>
</evidence>
<gene>
    <name evidence="2" type="ORF">Adt_12072</name>
</gene>
<sequence length="651" mass="72589">MAAGASISAQLHALKSLSNVHADSEPLKKPFTRPSLIFDPKAAADVDLDTILNISLSGLEVLIDKEERFRNYSNDLFSYKSKELDRELVGIEDNVGINASISSYLRLLSGYLELSSAVNTLEYLIRRYKVHVYNAEELILCALPYHETHVFVQIVQLINTGNSRWKFLDGVKASGAPLPRHVIVQQCIRDMGVLEAICNYAAPVKKIHPSKVVTGFCTAVVFEVLRLVTIDSDVVKRILPYLNSGLQPGAKGSNQKAGALIIVTLLAQKVALAPNVVKSLTRSIADIVRADANESADLQCVRMSFMTLINFIQLQSVLIIPRKSLDVLSGIRDIMGILLGLTKDYNIDKFLAVFLDSLLEHSFSDDLCHSTLLSMIETIPMKGHVNHIVSKLLNMCMRISLDKNYLASSESGSRARKILASIHKQYQFELGGAMHRVLKDAKMKSKKDSSSYDVLCKIFNGILDLSNGISDLKILFALEHPEVEVRRSVLSCLDVDSIMTEKAAGSKKFVAIQDAILRQLYDDDLNVVLAVLNLKSLSEIISSSLLIEALQHVIQRCNDILLSSSLNNTSQPCDAAVLCLQQLIMSFKDLEEYSSRLAMAIFPLILIRPKTWRLNLKALELAKVLKWSLFRESCQPFWPREEIRTWTDIFG</sequence>
<dbReference type="Pfam" id="PF12397">
    <property type="entry name" value="U3snoRNP10"/>
    <property type="match status" value="1"/>
</dbReference>
<dbReference type="PANTHER" id="PTHR13457">
    <property type="entry name" value="BAP28"/>
    <property type="match status" value="1"/>
</dbReference>